<evidence type="ECO:0000313" key="2">
    <source>
        <dbReference type="EMBL" id="KAI2657210.1"/>
    </source>
</evidence>
<feature type="region of interest" description="Disordered" evidence="1">
    <location>
        <begin position="1"/>
        <end position="42"/>
    </location>
</feature>
<dbReference type="EMBL" id="JACTAM010000014">
    <property type="protein sequence ID" value="KAI2657210.1"/>
    <property type="molecule type" value="Genomic_DNA"/>
</dbReference>
<evidence type="ECO:0000313" key="3">
    <source>
        <dbReference type="Proteomes" id="UP000830375"/>
    </source>
</evidence>
<dbReference type="Proteomes" id="UP000830375">
    <property type="component" value="Unassembled WGS sequence"/>
</dbReference>
<organism evidence="2 3">
    <name type="scientific">Labeo rohita</name>
    <name type="common">Indian major carp</name>
    <name type="synonym">Cyprinus rohita</name>
    <dbReference type="NCBI Taxonomy" id="84645"/>
    <lineage>
        <taxon>Eukaryota</taxon>
        <taxon>Metazoa</taxon>
        <taxon>Chordata</taxon>
        <taxon>Craniata</taxon>
        <taxon>Vertebrata</taxon>
        <taxon>Euteleostomi</taxon>
        <taxon>Actinopterygii</taxon>
        <taxon>Neopterygii</taxon>
        <taxon>Teleostei</taxon>
        <taxon>Ostariophysi</taxon>
        <taxon>Cypriniformes</taxon>
        <taxon>Cyprinidae</taxon>
        <taxon>Labeoninae</taxon>
        <taxon>Labeonini</taxon>
        <taxon>Labeo</taxon>
    </lineage>
</organism>
<keyword evidence="3" id="KW-1185">Reference proteome</keyword>
<name>A0ABQ8M3K9_LABRO</name>
<reference evidence="2 3" key="1">
    <citation type="submission" date="2022-01" db="EMBL/GenBank/DDBJ databases">
        <title>A high-quality chromosome-level genome assembly of rohu carp, Labeo rohita.</title>
        <authorList>
            <person name="Arick M.A. II"/>
            <person name="Hsu C.-Y."/>
            <person name="Magbanua Z."/>
            <person name="Pechanova O."/>
            <person name="Grover C."/>
            <person name="Miller E."/>
            <person name="Thrash A."/>
            <person name="Ezzel L."/>
            <person name="Alam S."/>
            <person name="Benzie J."/>
            <person name="Hamilton M."/>
            <person name="Karsi A."/>
            <person name="Lawrence M.L."/>
            <person name="Peterson D.G."/>
        </authorList>
    </citation>
    <scope>NUCLEOTIDE SEQUENCE [LARGE SCALE GENOMIC DNA]</scope>
    <source>
        <strain evidence="3">BAU-BD-2019</strain>
        <tissue evidence="2">Blood</tissue>
    </source>
</reference>
<feature type="compositionally biased region" description="Polar residues" evidence="1">
    <location>
        <begin position="347"/>
        <end position="362"/>
    </location>
</feature>
<sequence length="603" mass="67134">MIYEDPPKNRPPTISLPQKVGASVDEQLGTSASRSLSSRHRPSQSFQFLETYEAHAESRTAVLESLVRPDRERWRRLKERRRRSLVYLNIVLRVAGSVMEPVPGSALSLRHGCRCVPDEGVTVEDLLVVIGEQLGFENIVSASRMYKAIVVFLKSEALVNQLTVSGVWVKESFVPVTPLSAPATKITVSNVPPFISNDTIIKELGRFGKIASPMKFIPLGCKNASLKHVLSFRRQVFMFLTSPTRTLDVSFRVGHSDRSYLVYASNESLKCFICGDVGHKKFVCPRKNEQQPSTTRGEGITVDLQQNNGESEQKQAEGTDEVNVQEQEVSDFNHSNAGPGSNVEPVENTTNDDNNAGGSSNVEPVENVIDDDNKIGGGSNEESVLNITDGKRAEGMDEIGGLEENLTDGSEAMSQMTDDGEQWSDIQRDDAQDLYTVDEINAFLDETKGKSGVEIKDYFPDVEKFILSVTHIRKKSNEELTQQKRFHALPLDFKRTLESSDEDASLFPELILLPEIGTWQENEGNLLTFKTPRLDLFSNAGKKAIYVLCVKVWHHQTLETAKESKWQEFLDQVLPLKVVGGPCTNYPSRKGLETCSGELYMGL</sequence>
<dbReference type="SUPFAM" id="SSF57756">
    <property type="entry name" value="Retrovirus zinc finger-like domains"/>
    <property type="match status" value="1"/>
</dbReference>
<feature type="region of interest" description="Disordered" evidence="1">
    <location>
        <begin position="287"/>
        <end position="382"/>
    </location>
</feature>
<proteinExistence type="predicted"/>
<evidence type="ECO:0000256" key="1">
    <source>
        <dbReference type="SAM" id="MobiDB-lite"/>
    </source>
</evidence>
<gene>
    <name evidence="2" type="ORF">H4Q32_021315</name>
</gene>
<dbReference type="InterPro" id="IPR036875">
    <property type="entry name" value="Znf_CCHC_sf"/>
</dbReference>
<feature type="compositionally biased region" description="Polar residues" evidence="1">
    <location>
        <begin position="322"/>
        <end position="339"/>
    </location>
</feature>
<protein>
    <submittedName>
        <fullName evidence="2">Transposon TX1 uncharacterized 82 kDa protein</fullName>
    </submittedName>
</protein>
<comment type="caution">
    <text evidence="2">The sequence shown here is derived from an EMBL/GenBank/DDBJ whole genome shotgun (WGS) entry which is preliminary data.</text>
</comment>
<accession>A0ABQ8M3K9</accession>